<dbReference type="PANTHER" id="PTHR23020:SF8">
    <property type="entry name" value="CHK KINASE-LIKE DOMAIN-CONTAINING PROTEIN"/>
    <property type="match status" value="1"/>
</dbReference>
<keyword evidence="1" id="KW-1185">Reference proteome</keyword>
<dbReference type="Pfam" id="PF07914">
    <property type="entry name" value="DUF1679"/>
    <property type="match status" value="1"/>
</dbReference>
<dbReference type="AlphaFoldDB" id="A0A183FF82"/>
<dbReference type="WBParaSite" id="HPBE_0000513901-mRNA-1">
    <property type="protein sequence ID" value="HPBE_0000513901-mRNA-1"/>
    <property type="gene ID" value="HPBE_0000513901"/>
</dbReference>
<dbReference type="InterPro" id="IPR011009">
    <property type="entry name" value="Kinase-like_dom_sf"/>
</dbReference>
<dbReference type="InterPro" id="IPR012877">
    <property type="entry name" value="Dhs-27"/>
</dbReference>
<name>A0A183FF82_HELPZ</name>
<accession>A0A183FF82</accession>
<dbReference type="SUPFAM" id="SSF56112">
    <property type="entry name" value="Protein kinase-like (PK-like)"/>
    <property type="match status" value="1"/>
</dbReference>
<protein>
    <submittedName>
        <fullName evidence="2">PDEase domain-containing protein</fullName>
    </submittedName>
</protein>
<reference evidence="2" key="1">
    <citation type="submission" date="2019-09" db="UniProtKB">
        <authorList>
            <consortium name="WormBaseParasite"/>
        </authorList>
    </citation>
    <scope>IDENTIFICATION</scope>
</reference>
<evidence type="ECO:0000313" key="2">
    <source>
        <dbReference type="WBParaSite" id="HPBE_0000513901-mRNA-1"/>
    </source>
</evidence>
<sequence length="182" mass="21488">LWMSIFEIAVGVGTRRHRINADEKNQNSNVKFTNYYYFLRVITNLHRCRAHTDSQALLSLSHLRRPDRKCLVTFQICHFGCSATDLVRLFCACLSAKDRRAHWEELVEDFYGYMKEEVGDRKMPYTLEQLKEAYRSFFPMGAFMIVPMIGPLFEVIFKNSDEEKQKKVSTIERLCEWAQISR</sequence>
<dbReference type="InterPro" id="IPR052961">
    <property type="entry name" value="Oxido-Kinase-like_Enzymes"/>
</dbReference>
<evidence type="ECO:0000313" key="1">
    <source>
        <dbReference type="Proteomes" id="UP000050761"/>
    </source>
</evidence>
<organism evidence="1 2">
    <name type="scientific">Heligmosomoides polygyrus</name>
    <name type="common">Parasitic roundworm</name>
    <dbReference type="NCBI Taxonomy" id="6339"/>
    <lineage>
        <taxon>Eukaryota</taxon>
        <taxon>Metazoa</taxon>
        <taxon>Ecdysozoa</taxon>
        <taxon>Nematoda</taxon>
        <taxon>Chromadorea</taxon>
        <taxon>Rhabditida</taxon>
        <taxon>Rhabditina</taxon>
        <taxon>Rhabditomorpha</taxon>
        <taxon>Strongyloidea</taxon>
        <taxon>Heligmosomidae</taxon>
        <taxon>Heligmosomoides</taxon>
    </lineage>
</organism>
<dbReference type="Proteomes" id="UP000050761">
    <property type="component" value="Unassembled WGS sequence"/>
</dbReference>
<proteinExistence type="predicted"/>
<dbReference type="PANTHER" id="PTHR23020">
    <property type="entry name" value="UNCHARACTERIZED NUCLEAR HORMONE RECEPTOR-RELATED"/>
    <property type="match status" value="1"/>
</dbReference>